<keyword evidence="2" id="KW-1185">Reference proteome</keyword>
<sequence>MACDRLLVKAPNGKLQISARKIKAAALRFIGRQKATFIGQCRGVQALAPPLLL</sequence>
<name>A0A0V1G263_TRIPS</name>
<protein>
    <submittedName>
        <fullName evidence="1">Uncharacterized protein</fullName>
    </submittedName>
</protein>
<gene>
    <name evidence="1" type="ORF">T4D_15726</name>
</gene>
<proteinExistence type="predicted"/>
<dbReference type="Proteomes" id="UP000054995">
    <property type="component" value="Unassembled WGS sequence"/>
</dbReference>
<evidence type="ECO:0000313" key="1">
    <source>
        <dbReference type="EMBL" id="KRY92407.1"/>
    </source>
</evidence>
<reference evidence="1 2" key="1">
    <citation type="submission" date="2015-01" db="EMBL/GenBank/DDBJ databases">
        <title>Evolution of Trichinella species and genotypes.</title>
        <authorList>
            <person name="Korhonen P.K."/>
            <person name="Edoardo P."/>
            <person name="Giuseppe L.R."/>
            <person name="Gasser R.B."/>
        </authorList>
    </citation>
    <scope>NUCLEOTIDE SEQUENCE [LARGE SCALE GENOMIC DNA]</scope>
    <source>
        <strain evidence="1">ISS470</strain>
    </source>
</reference>
<organism evidence="1 2">
    <name type="scientific">Trichinella pseudospiralis</name>
    <name type="common">Parasitic roundworm</name>
    <dbReference type="NCBI Taxonomy" id="6337"/>
    <lineage>
        <taxon>Eukaryota</taxon>
        <taxon>Metazoa</taxon>
        <taxon>Ecdysozoa</taxon>
        <taxon>Nematoda</taxon>
        <taxon>Enoplea</taxon>
        <taxon>Dorylaimia</taxon>
        <taxon>Trichinellida</taxon>
        <taxon>Trichinellidae</taxon>
        <taxon>Trichinella</taxon>
    </lineage>
</organism>
<comment type="caution">
    <text evidence="1">The sequence shown here is derived from an EMBL/GenBank/DDBJ whole genome shotgun (WGS) entry which is preliminary data.</text>
</comment>
<dbReference type="EMBL" id="JYDT01000007">
    <property type="protein sequence ID" value="KRY92407.1"/>
    <property type="molecule type" value="Genomic_DNA"/>
</dbReference>
<evidence type="ECO:0000313" key="2">
    <source>
        <dbReference type="Proteomes" id="UP000054995"/>
    </source>
</evidence>
<accession>A0A0V1G263</accession>